<dbReference type="SMART" id="SM00283">
    <property type="entry name" value="MA"/>
    <property type="match status" value="1"/>
</dbReference>
<keyword evidence="1 2" id="KW-0807">Transducer</keyword>
<keyword evidence="5" id="KW-1185">Reference proteome</keyword>
<evidence type="ECO:0000313" key="4">
    <source>
        <dbReference type="EMBL" id="TCL35558.1"/>
    </source>
</evidence>
<sequence length="287" mass="30670">MHYSGEELLDMFTILAPYIPLAITDDVGIAVIKNGIYTVHIPNKTLKSHAQAAKLTKKPGELVQGQASLECLTTGRRVAKIVSAEKSPYGVPYVACALPIKDGDKVVGCITTTKTVDTQQKIKAISNDLAASSEEMSAEMEGLNSGVSSVVGNSRELVAINLELEESIQQSNQIVLFIKNIVIQTNLLGLNAAIEAARAGQNGAGFSVVAQEIRKLALTSSDSVKTIAASLNQMQQVVQRQKGKTEEINDFIAVQAKAVQAMTDASQSLATMATELSFIADKMFEDE</sequence>
<protein>
    <submittedName>
        <fullName evidence="4">Methyl-accepting chemotaxis protein (MCP) signaling protein</fullName>
    </submittedName>
</protein>
<gene>
    <name evidence="4" type="ORF">EV210_11121</name>
</gene>
<comment type="caution">
    <text evidence="4">The sequence shown here is derived from an EMBL/GenBank/DDBJ whole genome shotgun (WGS) entry which is preliminary data.</text>
</comment>
<dbReference type="GO" id="GO:0016020">
    <property type="term" value="C:membrane"/>
    <property type="evidence" value="ECO:0007669"/>
    <property type="project" value="InterPro"/>
</dbReference>
<name>A0A4R1PWW9_9FIRM</name>
<evidence type="ECO:0000259" key="3">
    <source>
        <dbReference type="PROSITE" id="PS50111"/>
    </source>
</evidence>
<proteinExistence type="predicted"/>
<reference evidence="4 5" key="1">
    <citation type="submission" date="2019-03" db="EMBL/GenBank/DDBJ databases">
        <title>Genomic Encyclopedia of Type Strains, Phase IV (KMG-IV): sequencing the most valuable type-strain genomes for metagenomic binning, comparative biology and taxonomic classification.</title>
        <authorList>
            <person name="Goeker M."/>
        </authorList>
    </citation>
    <scope>NUCLEOTIDE SEQUENCE [LARGE SCALE GENOMIC DNA]</scope>
    <source>
        <strain evidence="4 5">DSM 15969</strain>
    </source>
</reference>
<dbReference type="AlphaFoldDB" id="A0A4R1PWW9"/>
<evidence type="ECO:0000256" key="2">
    <source>
        <dbReference type="PROSITE-ProRule" id="PRU00284"/>
    </source>
</evidence>
<dbReference type="RefSeq" id="WP_243650594.1">
    <property type="nucleotide sequence ID" value="NZ_SLUI01000011.1"/>
</dbReference>
<dbReference type="Proteomes" id="UP000295063">
    <property type="component" value="Unassembled WGS sequence"/>
</dbReference>
<dbReference type="InterPro" id="IPR004089">
    <property type="entry name" value="MCPsignal_dom"/>
</dbReference>
<dbReference type="EMBL" id="SLUI01000011">
    <property type="protein sequence ID" value="TCL35558.1"/>
    <property type="molecule type" value="Genomic_DNA"/>
</dbReference>
<dbReference type="SUPFAM" id="SSF58104">
    <property type="entry name" value="Methyl-accepting chemotaxis protein (MCP) signaling domain"/>
    <property type="match status" value="1"/>
</dbReference>
<dbReference type="Gene3D" id="1.10.287.950">
    <property type="entry name" value="Methyl-accepting chemotaxis protein"/>
    <property type="match status" value="1"/>
</dbReference>
<evidence type="ECO:0000256" key="1">
    <source>
        <dbReference type="ARBA" id="ARBA00023224"/>
    </source>
</evidence>
<dbReference type="PANTHER" id="PTHR32089">
    <property type="entry name" value="METHYL-ACCEPTING CHEMOTAXIS PROTEIN MCPB"/>
    <property type="match status" value="1"/>
</dbReference>
<feature type="domain" description="Methyl-accepting transducer" evidence="3">
    <location>
        <begin position="111"/>
        <end position="287"/>
    </location>
</feature>
<dbReference type="Pfam" id="PF00015">
    <property type="entry name" value="MCPsignal"/>
    <property type="match status" value="1"/>
</dbReference>
<dbReference type="PANTHER" id="PTHR32089:SF112">
    <property type="entry name" value="LYSOZYME-LIKE PROTEIN-RELATED"/>
    <property type="match status" value="1"/>
</dbReference>
<evidence type="ECO:0000313" key="5">
    <source>
        <dbReference type="Proteomes" id="UP000295063"/>
    </source>
</evidence>
<dbReference type="GO" id="GO:0007165">
    <property type="term" value="P:signal transduction"/>
    <property type="evidence" value="ECO:0007669"/>
    <property type="project" value="UniProtKB-KW"/>
</dbReference>
<dbReference type="PROSITE" id="PS50111">
    <property type="entry name" value="CHEMOTAXIS_TRANSDUC_2"/>
    <property type="match status" value="1"/>
</dbReference>
<organism evidence="4 5">
    <name type="scientific">Anaerospora hongkongensis</name>
    <dbReference type="NCBI Taxonomy" id="244830"/>
    <lineage>
        <taxon>Bacteria</taxon>
        <taxon>Bacillati</taxon>
        <taxon>Bacillota</taxon>
        <taxon>Negativicutes</taxon>
        <taxon>Selenomonadales</taxon>
        <taxon>Sporomusaceae</taxon>
        <taxon>Anaerospora</taxon>
    </lineage>
</organism>
<accession>A0A4R1PWW9</accession>